<proteinExistence type="predicted"/>
<evidence type="ECO:0000313" key="2">
    <source>
        <dbReference type="Proteomes" id="UP001187315"/>
    </source>
</evidence>
<name>A0AA88M671_TACVA</name>
<keyword evidence="2" id="KW-1185">Reference proteome</keyword>
<reference evidence="1" key="1">
    <citation type="submission" date="2023-08" db="EMBL/GenBank/DDBJ databases">
        <title>Pelteobagrus vachellii genome.</title>
        <authorList>
            <person name="Liu H."/>
        </authorList>
    </citation>
    <scope>NUCLEOTIDE SEQUENCE</scope>
    <source>
        <strain evidence="1">PRFRI_2022a</strain>
        <tissue evidence="1">Muscle</tissue>
    </source>
</reference>
<accession>A0AA88M671</accession>
<gene>
    <name evidence="1" type="ORF">Q7C36_016350</name>
</gene>
<sequence>MNTDVYNVSYAGKPVFVFGHDMKTNRLCNSCISHNQVPATHIQDRPLYFDELNKIYSNINQHVTRNSIEALRLAMENNILVDILVIQERRT</sequence>
<evidence type="ECO:0000313" key="1">
    <source>
        <dbReference type="EMBL" id="KAK2831264.1"/>
    </source>
</evidence>
<dbReference type="AlphaFoldDB" id="A0AA88M671"/>
<dbReference type="EMBL" id="JAVHJS010000017">
    <property type="protein sequence ID" value="KAK2831264.1"/>
    <property type="molecule type" value="Genomic_DNA"/>
</dbReference>
<comment type="caution">
    <text evidence="1">The sequence shown here is derived from an EMBL/GenBank/DDBJ whole genome shotgun (WGS) entry which is preliminary data.</text>
</comment>
<dbReference type="Proteomes" id="UP001187315">
    <property type="component" value="Unassembled WGS sequence"/>
</dbReference>
<organism evidence="1 2">
    <name type="scientific">Tachysurus vachellii</name>
    <name type="common">Darkbarbel catfish</name>
    <name type="synonym">Pelteobagrus vachellii</name>
    <dbReference type="NCBI Taxonomy" id="175792"/>
    <lineage>
        <taxon>Eukaryota</taxon>
        <taxon>Metazoa</taxon>
        <taxon>Chordata</taxon>
        <taxon>Craniata</taxon>
        <taxon>Vertebrata</taxon>
        <taxon>Euteleostomi</taxon>
        <taxon>Actinopterygii</taxon>
        <taxon>Neopterygii</taxon>
        <taxon>Teleostei</taxon>
        <taxon>Ostariophysi</taxon>
        <taxon>Siluriformes</taxon>
        <taxon>Bagridae</taxon>
        <taxon>Tachysurus</taxon>
    </lineage>
</organism>
<protein>
    <submittedName>
        <fullName evidence="1">Uncharacterized protein</fullName>
    </submittedName>
</protein>